<feature type="compositionally biased region" description="Basic and acidic residues" evidence="1">
    <location>
        <begin position="84"/>
        <end position="94"/>
    </location>
</feature>
<accession>A0A6G1D4F8</accession>
<protein>
    <submittedName>
        <fullName evidence="3">Uncharacterized protein</fullName>
    </submittedName>
</protein>
<evidence type="ECO:0000256" key="1">
    <source>
        <dbReference type="SAM" id="MobiDB-lite"/>
    </source>
</evidence>
<gene>
    <name evidence="3" type="ORF">E2562_015807</name>
</gene>
<dbReference type="Proteomes" id="UP000479710">
    <property type="component" value="Unassembled WGS sequence"/>
</dbReference>
<organism evidence="3 4">
    <name type="scientific">Oryza meyeriana var. granulata</name>
    <dbReference type="NCBI Taxonomy" id="110450"/>
    <lineage>
        <taxon>Eukaryota</taxon>
        <taxon>Viridiplantae</taxon>
        <taxon>Streptophyta</taxon>
        <taxon>Embryophyta</taxon>
        <taxon>Tracheophyta</taxon>
        <taxon>Spermatophyta</taxon>
        <taxon>Magnoliopsida</taxon>
        <taxon>Liliopsida</taxon>
        <taxon>Poales</taxon>
        <taxon>Poaceae</taxon>
        <taxon>BOP clade</taxon>
        <taxon>Oryzoideae</taxon>
        <taxon>Oryzeae</taxon>
        <taxon>Oryzinae</taxon>
        <taxon>Oryza</taxon>
        <taxon>Oryza meyeriana</taxon>
    </lineage>
</organism>
<name>A0A6G1D4F8_9ORYZ</name>
<feature type="signal peptide" evidence="2">
    <location>
        <begin position="1"/>
        <end position="27"/>
    </location>
</feature>
<dbReference type="AlphaFoldDB" id="A0A6G1D4F8"/>
<reference evidence="3 4" key="1">
    <citation type="submission" date="2019-11" db="EMBL/GenBank/DDBJ databases">
        <title>Whole genome sequence of Oryza granulata.</title>
        <authorList>
            <person name="Li W."/>
        </authorList>
    </citation>
    <scope>NUCLEOTIDE SEQUENCE [LARGE SCALE GENOMIC DNA]</scope>
    <source>
        <strain evidence="4">cv. Menghai</strain>
        <tissue evidence="3">Leaf</tissue>
    </source>
</reference>
<dbReference type="EMBL" id="SPHZ02000007">
    <property type="protein sequence ID" value="KAF0907306.1"/>
    <property type="molecule type" value="Genomic_DNA"/>
</dbReference>
<dbReference type="OrthoDB" id="690061at2759"/>
<keyword evidence="2" id="KW-0732">Signal</keyword>
<evidence type="ECO:0000256" key="2">
    <source>
        <dbReference type="SAM" id="SignalP"/>
    </source>
</evidence>
<evidence type="ECO:0000313" key="3">
    <source>
        <dbReference type="EMBL" id="KAF0907306.1"/>
    </source>
</evidence>
<proteinExistence type="predicted"/>
<comment type="caution">
    <text evidence="3">The sequence shown here is derived from an EMBL/GenBank/DDBJ whole genome shotgun (WGS) entry which is preliminary data.</text>
</comment>
<feature type="region of interest" description="Disordered" evidence="1">
    <location>
        <begin position="76"/>
        <end position="107"/>
    </location>
</feature>
<evidence type="ECO:0000313" key="4">
    <source>
        <dbReference type="Proteomes" id="UP000479710"/>
    </source>
</evidence>
<feature type="chain" id="PRO_5026223007" evidence="2">
    <location>
        <begin position="28"/>
        <end position="107"/>
    </location>
</feature>
<keyword evidence="4" id="KW-1185">Reference proteome</keyword>
<sequence>MKKKTLHSVLPAIFLLHLLLTAVPAVASPTTGGSLHDGNNNAVAVAAARTRSSRRLLLQQQPRAAAMATNTFRVKGVHQAPENGKPKVEFDASMKPKPGSRFNPKQN</sequence>